<evidence type="ECO:0000313" key="3">
    <source>
        <dbReference type="EMBL" id="MFC4824947.1"/>
    </source>
</evidence>
<dbReference type="SUPFAM" id="SSF56059">
    <property type="entry name" value="Glutathione synthetase ATP-binding domain-like"/>
    <property type="match status" value="1"/>
</dbReference>
<evidence type="ECO:0000259" key="2">
    <source>
        <dbReference type="PROSITE" id="PS50975"/>
    </source>
</evidence>
<feature type="domain" description="ATP-grasp" evidence="2">
    <location>
        <begin position="133"/>
        <end position="312"/>
    </location>
</feature>
<sequence>MAVLLVESSEQAEMTLLADAIEERGHEAVRCDVLEWPGDSPITVAPGTDDAVFGTTLDYEDVTGMYVNCHRLFRPAEPRFNDRLDEDFAAALNQIREYRGLFESLCLTLQRHGAEVVPKVRKQNWQDWKPWQLHLYENTDLPVPDTVFTNDPDEVRSFAEAHDRVVFKAVTRGGSPHVMTDDDLTEERLDKLATAPVQFQEYVEGEDVRVYVVDGEVVGAIRYESDTDNFSFKIDIKEGHSIETEAATLSNDVVDTVTRAAEAAGLTYTAADVRQRPDGSHVLLELNEAPKFSAADRQADQDVAGAVAEFLIP</sequence>
<dbReference type="GeneID" id="73044350"/>
<keyword evidence="1" id="KW-0547">Nucleotide-binding</keyword>
<name>A0ABD5Q2H4_9EURY</name>
<dbReference type="Pfam" id="PF08443">
    <property type="entry name" value="RimK"/>
    <property type="match status" value="1"/>
</dbReference>
<organism evidence="3 4">
    <name type="scientific">Halorussus aquaticus</name>
    <dbReference type="NCBI Taxonomy" id="2953748"/>
    <lineage>
        <taxon>Archaea</taxon>
        <taxon>Methanobacteriati</taxon>
        <taxon>Methanobacteriota</taxon>
        <taxon>Stenosarchaea group</taxon>
        <taxon>Halobacteria</taxon>
        <taxon>Halobacteriales</taxon>
        <taxon>Haladaptataceae</taxon>
        <taxon>Halorussus</taxon>
    </lineage>
</organism>
<dbReference type="AlphaFoldDB" id="A0ABD5Q2H4"/>
<reference evidence="3 4" key="1">
    <citation type="journal article" date="2019" name="Int. J. Syst. Evol. Microbiol.">
        <title>The Global Catalogue of Microorganisms (GCM) 10K type strain sequencing project: providing services to taxonomists for standard genome sequencing and annotation.</title>
        <authorList>
            <consortium name="The Broad Institute Genomics Platform"/>
            <consortium name="The Broad Institute Genome Sequencing Center for Infectious Disease"/>
            <person name="Wu L."/>
            <person name="Ma J."/>
        </authorList>
    </citation>
    <scope>NUCLEOTIDE SEQUENCE [LARGE SCALE GENOMIC DNA]</scope>
    <source>
        <strain evidence="3 4">XZYJ18</strain>
    </source>
</reference>
<dbReference type="Gene3D" id="3.30.470.20">
    <property type="entry name" value="ATP-grasp fold, B domain"/>
    <property type="match status" value="1"/>
</dbReference>
<dbReference type="InterPro" id="IPR013651">
    <property type="entry name" value="ATP-grasp_RimK-type"/>
</dbReference>
<gene>
    <name evidence="3" type="ORF">ACFO9K_11830</name>
</gene>
<dbReference type="Proteomes" id="UP001595945">
    <property type="component" value="Unassembled WGS sequence"/>
</dbReference>
<keyword evidence="4" id="KW-1185">Reference proteome</keyword>
<dbReference type="GO" id="GO:0016874">
    <property type="term" value="F:ligase activity"/>
    <property type="evidence" value="ECO:0007669"/>
    <property type="project" value="UniProtKB-KW"/>
</dbReference>
<dbReference type="EMBL" id="JBHSHT010000001">
    <property type="protein sequence ID" value="MFC4824947.1"/>
    <property type="molecule type" value="Genomic_DNA"/>
</dbReference>
<dbReference type="InterPro" id="IPR011761">
    <property type="entry name" value="ATP-grasp"/>
</dbReference>
<protein>
    <submittedName>
        <fullName evidence="3">RimK family alpha-L-glutamate ligase</fullName>
    </submittedName>
</protein>
<dbReference type="RefSeq" id="WP_254269343.1">
    <property type="nucleotide sequence ID" value="NZ_CP100400.1"/>
</dbReference>
<evidence type="ECO:0000313" key="4">
    <source>
        <dbReference type="Proteomes" id="UP001595945"/>
    </source>
</evidence>
<keyword evidence="1" id="KW-0067">ATP-binding</keyword>
<dbReference type="PROSITE" id="PS50975">
    <property type="entry name" value="ATP_GRASP"/>
    <property type="match status" value="1"/>
</dbReference>
<dbReference type="GO" id="GO:0005524">
    <property type="term" value="F:ATP binding"/>
    <property type="evidence" value="ECO:0007669"/>
    <property type="project" value="UniProtKB-UniRule"/>
</dbReference>
<evidence type="ECO:0000256" key="1">
    <source>
        <dbReference type="PROSITE-ProRule" id="PRU00409"/>
    </source>
</evidence>
<comment type="caution">
    <text evidence="3">The sequence shown here is derived from an EMBL/GenBank/DDBJ whole genome shotgun (WGS) entry which is preliminary data.</text>
</comment>
<keyword evidence="3" id="KW-0436">Ligase</keyword>
<accession>A0ABD5Q2H4</accession>
<proteinExistence type="predicted"/>
<dbReference type="PANTHER" id="PTHR21621">
    <property type="entry name" value="RIBOSOMAL PROTEIN S6 MODIFICATION PROTEIN"/>
    <property type="match status" value="1"/>
</dbReference>
<dbReference type="PANTHER" id="PTHR21621:SF0">
    <property type="entry name" value="BETA-CITRYLGLUTAMATE SYNTHASE B-RELATED"/>
    <property type="match status" value="1"/>
</dbReference>